<evidence type="ECO:0000256" key="9">
    <source>
        <dbReference type="ARBA" id="ARBA00023150"/>
    </source>
</evidence>
<evidence type="ECO:0000313" key="15">
    <source>
        <dbReference type="Proteomes" id="UP000295418"/>
    </source>
</evidence>
<dbReference type="InterPro" id="IPR000385">
    <property type="entry name" value="MoaA_NifB_PqqE_Fe-S-bd_CS"/>
</dbReference>
<dbReference type="EMBL" id="SKFG01000002">
    <property type="protein sequence ID" value="TCZ79918.1"/>
    <property type="molecule type" value="Genomic_DNA"/>
</dbReference>
<feature type="binding site" evidence="12">
    <location>
        <position position="104"/>
    </location>
    <ligand>
        <name>GTP</name>
        <dbReference type="ChEBI" id="CHEBI:37565"/>
    </ligand>
</feature>
<dbReference type="GO" id="GO:0006777">
    <property type="term" value="P:Mo-molybdopterin cofactor biosynthetic process"/>
    <property type="evidence" value="ECO:0007669"/>
    <property type="project" value="UniProtKB-UniRule"/>
</dbReference>
<dbReference type="GO" id="GO:0046872">
    <property type="term" value="F:metal ion binding"/>
    <property type="evidence" value="ECO:0007669"/>
    <property type="project" value="UniProtKB-KW"/>
</dbReference>
<feature type="domain" description="Radical SAM core" evidence="13">
    <location>
        <begin position="10"/>
        <end position="249"/>
    </location>
</feature>
<dbReference type="InterPro" id="IPR006638">
    <property type="entry name" value="Elp3/MiaA/NifB-like_rSAM"/>
</dbReference>
<dbReference type="PANTHER" id="PTHR22960">
    <property type="entry name" value="MOLYBDOPTERIN COFACTOR SYNTHESIS PROTEIN A"/>
    <property type="match status" value="1"/>
</dbReference>
<accession>A0A4R4ENJ0</accession>
<dbReference type="InterPro" id="IPR040064">
    <property type="entry name" value="MoaA-like"/>
</dbReference>
<sequence length="341" mass="39026">MSKDSILLDQLKRPLRDLRISVTDKCNFRCSYCMPPELIGPDYQFLREAELLTFDEIERLAKLFVVCGVRKIRLTGGEPLLRSQLSILVKRLALLDNGPELSLTTNGSLLGEQANALYEAGMRRINVSLDALEDEIIERITNRKVKAIDIIHNIEIAQQAGLKVKVNAVIRKGVNDDQVLPLARLFRERGITLRFIEFMDVGMVNGWNMQHVVPSSTIHDIIHHEMPIEAVEQHEYGEVARRYRYQGTDTEVGFISSVNAPFCSDCTRARLSSDGKMYLCLFAGHGYDLREWVRNGSADEVILERIQSIWHQRDDRYSELRSDYMHKGKLKDKIEMSYIGG</sequence>
<dbReference type="InterPro" id="IPR013785">
    <property type="entry name" value="Aldolase_TIM"/>
</dbReference>
<comment type="function">
    <text evidence="12">Catalyzes the cyclization of GTP to (8S)-3',8-cyclo-7,8-dihydroguanosine 5'-triphosphate.</text>
</comment>
<keyword evidence="6 12" id="KW-0408">Iron</keyword>
<dbReference type="SFLD" id="SFLDS00029">
    <property type="entry name" value="Radical_SAM"/>
    <property type="match status" value="1"/>
</dbReference>
<dbReference type="GO" id="GO:0005525">
    <property type="term" value="F:GTP binding"/>
    <property type="evidence" value="ECO:0007669"/>
    <property type="project" value="UniProtKB-UniRule"/>
</dbReference>
<evidence type="ECO:0000256" key="6">
    <source>
        <dbReference type="ARBA" id="ARBA00023004"/>
    </source>
</evidence>
<evidence type="ECO:0000256" key="5">
    <source>
        <dbReference type="ARBA" id="ARBA00022741"/>
    </source>
</evidence>
<dbReference type="PROSITE" id="PS01305">
    <property type="entry name" value="MOAA_NIFB_PQQE"/>
    <property type="match status" value="1"/>
</dbReference>
<dbReference type="GO" id="GO:0061799">
    <property type="term" value="F:cyclic pyranopterin monophosphate synthase activity"/>
    <property type="evidence" value="ECO:0007669"/>
    <property type="project" value="TreeGrafter"/>
</dbReference>
<evidence type="ECO:0000256" key="3">
    <source>
        <dbReference type="ARBA" id="ARBA00022691"/>
    </source>
</evidence>
<keyword evidence="4 12" id="KW-0479">Metal-binding</keyword>
<evidence type="ECO:0000256" key="2">
    <source>
        <dbReference type="ARBA" id="ARBA00022485"/>
    </source>
</evidence>
<feature type="binding site" evidence="12">
    <location>
        <position position="32"/>
    </location>
    <ligand>
        <name>S-adenosyl-L-methionine</name>
        <dbReference type="ChEBI" id="CHEBI:59789"/>
    </ligand>
</feature>
<dbReference type="Proteomes" id="UP000295418">
    <property type="component" value="Unassembled WGS sequence"/>
</dbReference>
<evidence type="ECO:0000256" key="8">
    <source>
        <dbReference type="ARBA" id="ARBA00023134"/>
    </source>
</evidence>
<evidence type="ECO:0000256" key="12">
    <source>
        <dbReference type="HAMAP-Rule" id="MF_01225"/>
    </source>
</evidence>
<evidence type="ECO:0000259" key="13">
    <source>
        <dbReference type="PROSITE" id="PS51918"/>
    </source>
</evidence>
<feature type="binding site" evidence="12">
    <location>
        <position position="263"/>
    </location>
    <ligand>
        <name>[4Fe-4S] cluster</name>
        <dbReference type="ChEBI" id="CHEBI:49883"/>
        <label>2</label>
        <note>4Fe-4S-substrate</note>
    </ligand>
</feature>
<dbReference type="InterPro" id="IPR050105">
    <property type="entry name" value="MoCo_biosynth_MoaA/MoaC"/>
</dbReference>
<protein>
    <recommendedName>
        <fullName evidence="1 12">GTP 3',8-cyclase</fullName>
        <ecNumber evidence="1 12">4.1.99.22</ecNumber>
    </recommendedName>
    <alternativeName>
        <fullName evidence="12">Molybdenum cofactor biosynthesis protein A</fullName>
    </alternativeName>
</protein>
<dbReference type="Pfam" id="PF04055">
    <property type="entry name" value="Radical_SAM"/>
    <property type="match status" value="1"/>
</dbReference>
<evidence type="ECO:0000256" key="7">
    <source>
        <dbReference type="ARBA" id="ARBA00023014"/>
    </source>
</evidence>
<evidence type="ECO:0000256" key="11">
    <source>
        <dbReference type="ARBA" id="ARBA00048697"/>
    </source>
</evidence>
<dbReference type="PROSITE" id="PS51918">
    <property type="entry name" value="RADICAL_SAM"/>
    <property type="match status" value="1"/>
</dbReference>
<dbReference type="SUPFAM" id="SSF102114">
    <property type="entry name" value="Radical SAM enzymes"/>
    <property type="match status" value="1"/>
</dbReference>
<keyword evidence="10 12" id="KW-0456">Lyase</keyword>
<feature type="binding site" evidence="12">
    <location>
        <position position="73"/>
    </location>
    <ligand>
        <name>GTP</name>
        <dbReference type="ChEBI" id="CHEBI:37565"/>
    </ligand>
</feature>
<dbReference type="InterPro" id="IPR013483">
    <property type="entry name" value="MoaA"/>
</dbReference>
<dbReference type="OrthoDB" id="9763993at2"/>
<dbReference type="GO" id="GO:0061798">
    <property type="term" value="F:GTP 3',8'-cyclase activity"/>
    <property type="evidence" value="ECO:0007669"/>
    <property type="project" value="UniProtKB-UniRule"/>
</dbReference>
<feature type="binding site" evidence="12">
    <location>
        <position position="199"/>
    </location>
    <ligand>
        <name>S-adenosyl-L-methionine</name>
        <dbReference type="ChEBI" id="CHEBI:59789"/>
    </ligand>
</feature>
<dbReference type="InterPro" id="IPR058240">
    <property type="entry name" value="rSAM_sf"/>
</dbReference>
<dbReference type="InterPro" id="IPR010505">
    <property type="entry name" value="MoaA_twitch"/>
</dbReference>
<evidence type="ECO:0000256" key="4">
    <source>
        <dbReference type="ARBA" id="ARBA00022723"/>
    </source>
</evidence>
<dbReference type="RefSeq" id="WP_132416563.1">
    <property type="nucleotide sequence ID" value="NZ_SKFG01000002.1"/>
</dbReference>
<feature type="binding site" evidence="12">
    <location>
        <position position="33"/>
    </location>
    <ligand>
        <name>[4Fe-4S] cluster</name>
        <dbReference type="ChEBI" id="CHEBI:49883"/>
        <label>1</label>
        <note>4Fe-4S-S-AdoMet</note>
    </ligand>
</feature>
<evidence type="ECO:0000256" key="10">
    <source>
        <dbReference type="ARBA" id="ARBA00023239"/>
    </source>
</evidence>
<dbReference type="InterPro" id="IPR007197">
    <property type="entry name" value="rSAM"/>
</dbReference>
<feature type="binding site" evidence="12">
    <location>
        <position position="19"/>
    </location>
    <ligand>
        <name>GTP</name>
        <dbReference type="ChEBI" id="CHEBI:37565"/>
    </ligand>
</feature>
<evidence type="ECO:0000313" key="14">
    <source>
        <dbReference type="EMBL" id="TCZ79918.1"/>
    </source>
</evidence>
<evidence type="ECO:0000256" key="1">
    <source>
        <dbReference type="ARBA" id="ARBA00012167"/>
    </source>
</evidence>
<keyword evidence="7 12" id="KW-0411">Iron-sulfur</keyword>
<dbReference type="CDD" id="cd21117">
    <property type="entry name" value="Twitch_MoaA"/>
    <property type="match status" value="1"/>
</dbReference>
<dbReference type="UniPathway" id="UPA00344"/>
<comment type="similarity">
    <text evidence="12">Belongs to the radical SAM superfamily. MoaA family.</text>
</comment>
<keyword evidence="3 12" id="KW-0949">S-adenosyl-L-methionine</keyword>
<feature type="binding site" evidence="12">
    <location>
        <position position="30"/>
    </location>
    <ligand>
        <name>[4Fe-4S] cluster</name>
        <dbReference type="ChEBI" id="CHEBI:49883"/>
        <label>1</label>
        <note>4Fe-4S-S-AdoMet</note>
    </ligand>
</feature>
<dbReference type="CDD" id="cd01335">
    <property type="entry name" value="Radical_SAM"/>
    <property type="match status" value="1"/>
</dbReference>
<dbReference type="Pfam" id="PF06463">
    <property type="entry name" value="Mob_synth_C"/>
    <property type="match status" value="1"/>
</dbReference>
<reference evidence="14 15" key="1">
    <citation type="submission" date="2019-03" db="EMBL/GenBank/DDBJ databases">
        <authorList>
            <person name="Kim M.K.M."/>
        </authorList>
    </citation>
    <scope>NUCLEOTIDE SEQUENCE [LARGE SCALE GENOMIC DNA]</scope>
    <source>
        <strain evidence="14 15">18JY21-1</strain>
    </source>
</reference>
<feature type="binding site" evidence="12">
    <location>
        <begin position="268"/>
        <end position="270"/>
    </location>
    <ligand>
        <name>GTP</name>
        <dbReference type="ChEBI" id="CHEBI:37565"/>
    </ligand>
</feature>
<dbReference type="PANTHER" id="PTHR22960:SF0">
    <property type="entry name" value="MOLYBDENUM COFACTOR BIOSYNTHESIS PROTEIN 1"/>
    <property type="match status" value="1"/>
</dbReference>
<keyword evidence="5 12" id="KW-0547">Nucleotide-binding</keyword>
<comment type="subunit">
    <text evidence="12">Monomer and homodimer.</text>
</comment>
<keyword evidence="15" id="KW-1185">Reference proteome</keyword>
<feature type="binding site" evidence="12">
    <location>
        <position position="280"/>
    </location>
    <ligand>
        <name>[4Fe-4S] cluster</name>
        <dbReference type="ChEBI" id="CHEBI:49883"/>
        <label>2</label>
        <note>4Fe-4S-substrate</note>
    </ligand>
</feature>
<gene>
    <name evidence="12 14" type="primary">moaA</name>
    <name evidence="14" type="ORF">E0485_03360</name>
</gene>
<comment type="caution">
    <text evidence="14">The sequence shown here is derived from an EMBL/GenBank/DDBJ whole genome shotgun (WGS) entry which is preliminary data.</text>
</comment>
<feature type="binding site" evidence="12">
    <location>
        <position position="26"/>
    </location>
    <ligand>
        <name>[4Fe-4S] cluster</name>
        <dbReference type="ChEBI" id="CHEBI:49883"/>
        <label>1</label>
        <note>4Fe-4S-S-AdoMet</note>
    </ligand>
</feature>
<dbReference type="Gene3D" id="3.20.20.70">
    <property type="entry name" value="Aldolase class I"/>
    <property type="match status" value="1"/>
</dbReference>
<comment type="catalytic activity">
    <reaction evidence="11 12">
        <text>GTP + AH2 + S-adenosyl-L-methionine = (8S)-3',8-cyclo-7,8-dihydroguanosine 5'-triphosphate + 5'-deoxyadenosine + L-methionine + A + H(+)</text>
        <dbReference type="Rhea" id="RHEA:49576"/>
        <dbReference type="ChEBI" id="CHEBI:13193"/>
        <dbReference type="ChEBI" id="CHEBI:15378"/>
        <dbReference type="ChEBI" id="CHEBI:17319"/>
        <dbReference type="ChEBI" id="CHEBI:17499"/>
        <dbReference type="ChEBI" id="CHEBI:37565"/>
        <dbReference type="ChEBI" id="CHEBI:57844"/>
        <dbReference type="ChEBI" id="CHEBI:59789"/>
        <dbReference type="ChEBI" id="CHEBI:131766"/>
        <dbReference type="EC" id="4.1.99.22"/>
    </reaction>
</comment>
<dbReference type="NCBIfam" id="TIGR02666">
    <property type="entry name" value="moaA"/>
    <property type="match status" value="1"/>
</dbReference>
<proteinExistence type="inferred from homology"/>
<comment type="pathway">
    <text evidence="12">Cofactor biosynthesis; molybdopterin biosynthesis.</text>
</comment>
<name>A0A4R4ENJ0_9BACL</name>
<keyword evidence="8 12" id="KW-0342">GTP-binding</keyword>
<keyword evidence="2 12" id="KW-0004">4Fe-4S</keyword>
<feature type="binding site" evidence="12">
    <location>
        <position position="128"/>
    </location>
    <ligand>
        <name>S-adenosyl-L-methionine</name>
        <dbReference type="ChEBI" id="CHEBI:59789"/>
    </ligand>
</feature>
<feature type="binding site" evidence="12">
    <location>
        <position position="165"/>
    </location>
    <ligand>
        <name>GTP</name>
        <dbReference type="ChEBI" id="CHEBI:37565"/>
    </ligand>
</feature>
<dbReference type="AlphaFoldDB" id="A0A4R4ENJ0"/>
<dbReference type="GO" id="GO:1904047">
    <property type="term" value="F:S-adenosyl-L-methionine binding"/>
    <property type="evidence" value="ECO:0007669"/>
    <property type="project" value="UniProtKB-UniRule"/>
</dbReference>
<feature type="binding site" evidence="12">
    <location>
        <position position="77"/>
    </location>
    <ligand>
        <name>S-adenosyl-L-methionine</name>
        <dbReference type="ChEBI" id="CHEBI:59789"/>
    </ligand>
</feature>
<dbReference type="HAMAP" id="MF_01225_B">
    <property type="entry name" value="MoaA_B"/>
    <property type="match status" value="1"/>
</dbReference>
<comment type="cofactor">
    <cofactor evidence="12">
        <name>[4Fe-4S] cluster</name>
        <dbReference type="ChEBI" id="CHEBI:49883"/>
    </cofactor>
    <text evidence="12">Binds 2 [4Fe-4S] clusters. Binds 1 [4Fe-4S] cluster coordinated with 3 cysteines and an exchangeable S-adenosyl-L-methionine and 1 [4Fe-4S] cluster coordinated with 3 cysteines and the GTP-derived substrate.</text>
</comment>
<keyword evidence="9 12" id="KW-0501">Molybdenum cofactor biosynthesis</keyword>
<dbReference type="SFLD" id="SFLDG01383">
    <property type="entry name" value="cyclic_pyranopterin_phosphate"/>
    <property type="match status" value="1"/>
</dbReference>
<organism evidence="14 15">
    <name type="scientific">Paenibacillus albiflavus</name>
    <dbReference type="NCBI Taxonomy" id="2545760"/>
    <lineage>
        <taxon>Bacteria</taxon>
        <taxon>Bacillati</taxon>
        <taxon>Bacillota</taxon>
        <taxon>Bacilli</taxon>
        <taxon>Bacillales</taxon>
        <taxon>Paenibacillaceae</taxon>
        <taxon>Paenibacillus</taxon>
    </lineage>
</organism>
<dbReference type="SMART" id="SM00729">
    <property type="entry name" value="Elp3"/>
    <property type="match status" value="1"/>
</dbReference>
<dbReference type="SFLD" id="SFLDG01386">
    <property type="entry name" value="main_SPASM_domain-containing"/>
    <property type="match status" value="1"/>
</dbReference>
<dbReference type="SFLD" id="SFLDG01067">
    <property type="entry name" value="SPASM/twitch_domain_containing"/>
    <property type="match status" value="1"/>
</dbReference>
<dbReference type="EC" id="4.1.99.22" evidence="1 12"/>
<feature type="binding site" evidence="12">
    <location>
        <position position="266"/>
    </location>
    <ligand>
        <name>[4Fe-4S] cluster</name>
        <dbReference type="ChEBI" id="CHEBI:49883"/>
        <label>2</label>
        <note>4Fe-4S-substrate</note>
    </ligand>
</feature>
<dbReference type="GO" id="GO:0051539">
    <property type="term" value="F:4 iron, 4 sulfur cluster binding"/>
    <property type="evidence" value="ECO:0007669"/>
    <property type="project" value="UniProtKB-UniRule"/>
</dbReference>